<dbReference type="EMBL" id="JAIXNE010000006">
    <property type="protein sequence ID" value="MCA6078659.1"/>
    <property type="molecule type" value="Genomic_DNA"/>
</dbReference>
<keyword evidence="5" id="KW-0804">Transcription</keyword>
<organism evidence="7 8">
    <name type="scientific">Fulvivirga sedimenti</name>
    <dbReference type="NCBI Taxonomy" id="2879465"/>
    <lineage>
        <taxon>Bacteria</taxon>
        <taxon>Pseudomonadati</taxon>
        <taxon>Bacteroidota</taxon>
        <taxon>Cytophagia</taxon>
        <taxon>Cytophagales</taxon>
        <taxon>Fulvivirgaceae</taxon>
        <taxon>Fulvivirga</taxon>
    </lineage>
</organism>
<evidence type="ECO:0000313" key="8">
    <source>
        <dbReference type="Proteomes" id="UP001139409"/>
    </source>
</evidence>
<gene>
    <name evidence="7" type="primary">nusB</name>
    <name evidence="7" type="ORF">LDX50_27545</name>
</gene>
<dbReference type="SUPFAM" id="SSF48013">
    <property type="entry name" value="NusB-like"/>
    <property type="match status" value="1"/>
</dbReference>
<comment type="caution">
    <text evidence="7">The sequence shown here is derived from an EMBL/GenBank/DDBJ whole genome shotgun (WGS) entry which is preliminary data.</text>
</comment>
<dbReference type="GO" id="GO:0006353">
    <property type="term" value="P:DNA-templated transcription termination"/>
    <property type="evidence" value="ECO:0007669"/>
    <property type="project" value="InterPro"/>
</dbReference>
<dbReference type="PANTHER" id="PTHR11078:SF3">
    <property type="entry name" value="ANTITERMINATION NUSB DOMAIN-CONTAINING PROTEIN"/>
    <property type="match status" value="1"/>
</dbReference>
<keyword evidence="4" id="KW-0805">Transcription regulation</keyword>
<dbReference type="Pfam" id="PF01029">
    <property type="entry name" value="NusB"/>
    <property type="match status" value="1"/>
</dbReference>
<dbReference type="InterPro" id="IPR011605">
    <property type="entry name" value="NusB_fam"/>
</dbReference>
<keyword evidence="2" id="KW-0889">Transcription antitermination</keyword>
<dbReference type="GO" id="GO:0031564">
    <property type="term" value="P:transcription antitermination"/>
    <property type="evidence" value="ECO:0007669"/>
    <property type="project" value="UniProtKB-KW"/>
</dbReference>
<feature type="domain" description="NusB/RsmB/TIM44" evidence="6">
    <location>
        <begin position="267"/>
        <end position="356"/>
    </location>
</feature>
<reference evidence="7" key="1">
    <citation type="submission" date="2021-09" db="EMBL/GenBank/DDBJ databases">
        <title>Fulvivirga sp. isolated from coastal sediment.</title>
        <authorList>
            <person name="Yu H."/>
        </authorList>
    </citation>
    <scope>NUCLEOTIDE SEQUENCE</scope>
    <source>
        <strain evidence="7">1062</strain>
    </source>
</reference>
<name>A0A9X1HY94_9BACT</name>
<comment type="similarity">
    <text evidence="1">Belongs to the NusB family.</text>
</comment>
<dbReference type="PANTHER" id="PTHR11078">
    <property type="entry name" value="N UTILIZATION SUBSTANCE PROTEIN B-RELATED"/>
    <property type="match status" value="1"/>
</dbReference>
<evidence type="ECO:0000313" key="7">
    <source>
        <dbReference type="EMBL" id="MCA6078659.1"/>
    </source>
</evidence>
<sequence length="378" mass="44287">MLNRRTLRIKAMQTLYALRQSRMANYGIALEKIRESFLPDLNSMEIQDPVRLKELGEEALERFQAHYLEPGYICAGSSDPRVDEAVNDGIREYHNANQNDEVYFRKTMIQEVDRIYDRYLSMLKLLILFQDLAESDSKRDHSNFIHNPFIQALKTDEELEVLFLRKHISWDNDTATVRQWFKDFLRGNDKYQAYLALDKTDEEKDAEFINQLIKTIIFKNDTIDKFLEERDLNWAEDKAIVKSLTSKTAKSFFEEGKFALQEISYNWEEDKEFFIDLYNSTCIVEKKYEGLIGEKTKNWDIERIALTDRVVIEMAIAEMINFSSIPVKVTINEYIEVVKKYSTPKSKQFINGILDVLSNELVSKGVIKKSGRGLIDNK</sequence>
<evidence type="ECO:0000256" key="2">
    <source>
        <dbReference type="ARBA" id="ARBA00022814"/>
    </source>
</evidence>
<dbReference type="Gene3D" id="1.10.940.10">
    <property type="entry name" value="NusB-like"/>
    <property type="match status" value="1"/>
</dbReference>
<dbReference type="Proteomes" id="UP001139409">
    <property type="component" value="Unassembled WGS sequence"/>
</dbReference>
<evidence type="ECO:0000259" key="6">
    <source>
        <dbReference type="Pfam" id="PF01029"/>
    </source>
</evidence>
<dbReference type="InterPro" id="IPR035926">
    <property type="entry name" value="NusB-like_sf"/>
</dbReference>
<dbReference type="GO" id="GO:0003723">
    <property type="term" value="F:RNA binding"/>
    <property type="evidence" value="ECO:0007669"/>
    <property type="project" value="UniProtKB-KW"/>
</dbReference>
<evidence type="ECO:0000256" key="1">
    <source>
        <dbReference type="ARBA" id="ARBA00005952"/>
    </source>
</evidence>
<evidence type="ECO:0000256" key="3">
    <source>
        <dbReference type="ARBA" id="ARBA00022884"/>
    </source>
</evidence>
<dbReference type="GO" id="GO:0005829">
    <property type="term" value="C:cytosol"/>
    <property type="evidence" value="ECO:0007669"/>
    <property type="project" value="TreeGrafter"/>
</dbReference>
<dbReference type="AlphaFoldDB" id="A0A9X1HY94"/>
<dbReference type="InterPro" id="IPR006027">
    <property type="entry name" value="NusB_RsmB_TIM44"/>
</dbReference>
<dbReference type="RefSeq" id="WP_225699512.1">
    <property type="nucleotide sequence ID" value="NZ_JAIXNE010000006.1"/>
</dbReference>
<keyword evidence="3" id="KW-0694">RNA-binding</keyword>
<accession>A0A9X1HY94</accession>
<dbReference type="NCBIfam" id="TIGR01951">
    <property type="entry name" value="nusB"/>
    <property type="match status" value="1"/>
</dbReference>
<keyword evidence="8" id="KW-1185">Reference proteome</keyword>
<evidence type="ECO:0000256" key="5">
    <source>
        <dbReference type="ARBA" id="ARBA00023163"/>
    </source>
</evidence>
<evidence type="ECO:0000256" key="4">
    <source>
        <dbReference type="ARBA" id="ARBA00023015"/>
    </source>
</evidence>
<proteinExistence type="inferred from homology"/>
<protein>
    <submittedName>
        <fullName evidence="7">Transcription antitermination factor NusB</fullName>
    </submittedName>
</protein>